<dbReference type="SMART" id="SM00408">
    <property type="entry name" value="IGc2"/>
    <property type="match status" value="1"/>
</dbReference>
<dbReference type="CDD" id="cd00096">
    <property type="entry name" value="Ig"/>
    <property type="match status" value="1"/>
</dbReference>
<dbReference type="InterPro" id="IPR003599">
    <property type="entry name" value="Ig_sub"/>
</dbReference>
<dbReference type="PANTHER" id="PTHR12231:SF253">
    <property type="entry name" value="DPR-INTERACTING PROTEIN ETA, ISOFORM B-RELATED"/>
    <property type="match status" value="1"/>
</dbReference>
<reference evidence="8" key="1">
    <citation type="submission" date="2016-11" db="UniProtKB">
        <authorList>
            <consortium name="WormBaseParasite"/>
        </authorList>
    </citation>
    <scope>IDENTIFICATION</scope>
</reference>
<dbReference type="InterPro" id="IPR003598">
    <property type="entry name" value="Ig_sub2"/>
</dbReference>
<dbReference type="Pfam" id="PF13895">
    <property type="entry name" value="Ig_2"/>
    <property type="match status" value="1"/>
</dbReference>
<feature type="domain" description="Ig-like" evidence="6">
    <location>
        <begin position="164"/>
        <end position="263"/>
    </location>
</feature>
<dbReference type="SMART" id="SM00409">
    <property type="entry name" value="IG"/>
    <property type="match status" value="2"/>
</dbReference>
<accession>A0A1I7SC19</accession>
<dbReference type="eggNOG" id="ENOG502S3Y2">
    <property type="taxonomic scope" value="Eukaryota"/>
</dbReference>
<evidence type="ECO:0000313" key="8">
    <source>
        <dbReference type="WBParaSite" id="BXY_1057000.1"/>
    </source>
</evidence>
<dbReference type="Proteomes" id="UP000095284">
    <property type="component" value="Unplaced"/>
</dbReference>
<evidence type="ECO:0000256" key="2">
    <source>
        <dbReference type="ARBA" id="ARBA00022737"/>
    </source>
</evidence>
<evidence type="ECO:0000256" key="4">
    <source>
        <dbReference type="ARBA" id="ARBA00023319"/>
    </source>
</evidence>
<keyword evidence="1" id="KW-0732">Signal</keyword>
<dbReference type="AlphaFoldDB" id="A0A1I7SC19"/>
<dbReference type="PROSITE" id="PS50835">
    <property type="entry name" value="IG_LIKE"/>
    <property type="match status" value="1"/>
</dbReference>
<dbReference type="InterPro" id="IPR007110">
    <property type="entry name" value="Ig-like_dom"/>
</dbReference>
<keyword evidence="3" id="KW-1015">Disulfide bond</keyword>
<protein>
    <submittedName>
        <fullName evidence="8">Ig-like domain-containing protein</fullName>
    </submittedName>
</protein>
<dbReference type="InterPro" id="IPR058814">
    <property type="entry name" value="ZIG1/7_N"/>
</dbReference>
<evidence type="ECO:0000256" key="5">
    <source>
        <dbReference type="SAM" id="Phobius"/>
    </source>
</evidence>
<organism evidence="7 8">
    <name type="scientific">Bursaphelenchus xylophilus</name>
    <name type="common">Pinewood nematode worm</name>
    <name type="synonym">Aphelenchoides xylophilus</name>
    <dbReference type="NCBI Taxonomy" id="6326"/>
    <lineage>
        <taxon>Eukaryota</taxon>
        <taxon>Metazoa</taxon>
        <taxon>Ecdysozoa</taxon>
        <taxon>Nematoda</taxon>
        <taxon>Chromadorea</taxon>
        <taxon>Rhabditida</taxon>
        <taxon>Tylenchina</taxon>
        <taxon>Tylenchomorpha</taxon>
        <taxon>Aphelenchoidea</taxon>
        <taxon>Aphelenchoididae</taxon>
        <taxon>Bursaphelenchus</taxon>
    </lineage>
</organism>
<dbReference type="InterPro" id="IPR013783">
    <property type="entry name" value="Ig-like_fold"/>
</dbReference>
<sequence>MNVTSDFWGYLEIHTKKRVPKRRKEDIFLMSRRIAIMSPSHGHLIRVLVGSLLLQLCDAIKAKGSLPAIIEVNAAKGHPNPIPTSLQPLKLWCQAIDDQGRPLPLISAQFRSKSNAYPATLSPDKTNASISIEAAQSSEAGKWSCDLHSGYGNITGIIDVFVRPVIKHNGNVRVDEKDGSKFYLEISGHTVTVGDNVTLFCPVYGHPPPVVSWRKGGKIIPASPSNSYALIFPSTTDADEGVYTCVGTNTIHQNGRPKQHSVTIDQHLRIKSKLAWLVPFLIILAILITLAAVIIFCECRRKKQTRELKPQEDD</sequence>
<dbReference type="InterPro" id="IPR036179">
    <property type="entry name" value="Ig-like_dom_sf"/>
</dbReference>
<name>A0A1I7SC19_BURXY</name>
<evidence type="ECO:0000259" key="6">
    <source>
        <dbReference type="PROSITE" id="PS50835"/>
    </source>
</evidence>
<dbReference type="PANTHER" id="PTHR12231">
    <property type="entry name" value="CTX-RELATED TYPE I TRANSMEMBRANE PROTEIN"/>
    <property type="match status" value="1"/>
</dbReference>
<dbReference type="Gene3D" id="2.60.40.10">
    <property type="entry name" value="Immunoglobulins"/>
    <property type="match status" value="1"/>
</dbReference>
<feature type="transmembrane region" description="Helical" evidence="5">
    <location>
        <begin position="274"/>
        <end position="297"/>
    </location>
</feature>
<keyword evidence="5" id="KW-1133">Transmembrane helix</keyword>
<evidence type="ECO:0000313" key="7">
    <source>
        <dbReference type="Proteomes" id="UP000095284"/>
    </source>
</evidence>
<keyword evidence="5" id="KW-0812">Transmembrane</keyword>
<evidence type="ECO:0000256" key="1">
    <source>
        <dbReference type="ARBA" id="ARBA00022729"/>
    </source>
</evidence>
<dbReference type="GO" id="GO:0043005">
    <property type="term" value="C:neuron projection"/>
    <property type="evidence" value="ECO:0007669"/>
    <property type="project" value="TreeGrafter"/>
</dbReference>
<dbReference type="InterPro" id="IPR051170">
    <property type="entry name" value="Neural/epithelial_adhesion"/>
</dbReference>
<proteinExistence type="predicted"/>
<evidence type="ECO:0000256" key="3">
    <source>
        <dbReference type="ARBA" id="ARBA00023157"/>
    </source>
</evidence>
<keyword evidence="5" id="KW-0472">Membrane</keyword>
<keyword evidence="2" id="KW-0677">Repeat</keyword>
<dbReference type="WBParaSite" id="BXY_1057000.1">
    <property type="protein sequence ID" value="BXY_1057000.1"/>
    <property type="gene ID" value="BXY_1057000"/>
</dbReference>
<dbReference type="SUPFAM" id="SSF48726">
    <property type="entry name" value="Immunoglobulin"/>
    <property type="match status" value="1"/>
</dbReference>
<keyword evidence="4" id="KW-0393">Immunoglobulin domain</keyword>
<dbReference type="Pfam" id="PF26428">
    <property type="entry name" value="Zwei_Ig_N"/>
    <property type="match status" value="1"/>
</dbReference>